<feature type="compositionally biased region" description="Low complexity" evidence="1">
    <location>
        <begin position="1058"/>
        <end position="1070"/>
    </location>
</feature>
<evidence type="ECO:0000256" key="1">
    <source>
        <dbReference type="SAM" id="MobiDB-lite"/>
    </source>
</evidence>
<name>A0A0D3JWW0_EMIH1</name>
<feature type="region of interest" description="Disordered" evidence="1">
    <location>
        <begin position="1149"/>
        <end position="1194"/>
    </location>
</feature>
<evidence type="ECO:0000313" key="3">
    <source>
        <dbReference type="Proteomes" id="UP000013827"/>
    </source>
</evidence>
<feature type="compositionally biased region" description="Low complexity" evidence="1">
    <location>
        <begin position="196"/>
        <end position="221"/>
    </location>
</feature>
<feature type="compositionally biased region" description="Low complexity" evidence="1">
    <location>
        <begin position="1180"/>
        <end position="1194"/>
    </location>
</feature>
<dbReference type="Proteomes" id="UP000013827">
    <property type="component" value="Unassembled WGS sequence"/>
</dbReference>
<dbReference type="EnsemblProtists" id="EOD27995">
    <property type="protein sequence ID" value="EOD27995"/>
    <property type="gene ID" value="EMIHUDRAFT_114427"/>
</dbReference>
<proteinExistence type="predicted"/>
<dbReference type="RefSeq" id="XP_005780424.1">
    <property type="nucleotide sequence ID" value="XM_005780367.1"/>
</dbReference>
<feature type="compositionally biased region" description="Basic and acidic residues" evidence="1">
    <location>
        <begin position="234"/>
        <end position="257"/>
    </location>
</feature>
<evidence type="ECO:0008006" key="4">
    <source>
        <dbReference type="Google" id="ProtNLM"/>
    </source>
</evidence>
<sequence length="1194" mass="130244">MMPQAATAEHRGDGVDRRNAHHERSARERSEREAGMRAFEPPPDEEGAVEHLSASVVLAAVEESGPNYLLPKAPEPVKSRRKRLMVDEAARQAGQAILETGTRVEIFAEDSGEERWWPGTIMERTEDTDGRLVHRVQYTNFEGDRYWHVLDDEQWRRVADTGPELEHARAGAGDAALRDGASLAASRPTRWDNARGETAGGASETTGGAGSAETTGQAGSAPDLNWPGRRRARRDAAMELLRTRDEAEQREARRPDDAPMLSQHSATLSRQLVIVRRRLREYLADLAEDSLSVPMQRTSRGLHPTMRWTVEFGKWLATTRIVESRAYSWHLAEEQSAGQAEATARSGRGSNTVYVALQHMKNHVWRELWPAMPADARQYWHWVTRRVMGIFDGGGGGMRQEAEKAGRGAGQAAAQASVARGEGVEQQQAASAKASADMTRQVEAKLRAGTTRPCTKQHLFQAGEYLLQDAHLSEPFEVNVAFIMSAYVCLARQTGCRPGMTMNDVNDLANTTSHWHEVPPLRMSDLRIDMDNELGGALTEGAFRALCRMQVTFKRKKGEYFAHYAFGTSITPDSDQMLRIGTLALLRLLLRCGSFRGCYARLSRADAAALRKKVADPRGFAGLELEDTGHESFLSLVRACREDGWVLDEAALSRPLFPAVDTATGRFLFTESFQVKTVCDLLIQTGVSLGMNRHQVGAWSLRKDACEQPVAAGEGEVGARVLGHRHVNSRTMDLVYRADLRTRDLGAYWARRGPIESVERAPLDSLSASRVPEASGVRGVCDLPAGCSERAEMEGCAEVSEAEAELDAARRSLLVLLSVSTLPRHFKVMARAAGHAACATSYEAAALRVRNRRNKARQRAVDAYRLRLYKEGQERLRTSPALRRAMMCTHEWAPRGEDEAVAFGLDRRDRTFELRALRELPAPLQGSILRAGALHVLPRGRTRRTAYEHVRERCVGLCSLECGSDGCVGSGLEMHWPDSPEEFEELRCEHCGAAQVRMRWRREGGGAGAATLVAGEPMAAGATQALGASDAESYGVWYALRGRATIGNAAYDAGAAATVAPSATTDSTDAASDERERTGGRAEIGGDEEEEATGLHPEDWIDAEEAAAALEALAEVDTLDLAQALHAGAATGGGASDGGSLPRRVLRSGAHRQQHGGDGGGSQTEDLSFEDVVHLWGTPSSQAASRANAGARRA</sequence>
<dbReference type="PaxDb" id="2903-EOD27995"/>
<evidence type="ECO:0000313" key="2">
    <source>
        <dbReference type="EnsemblProtists" id="EOD27995"/>
    </source>
</evidence>
<dbReference type="AlphaFoldDB" id="A0A0D3JWW0"/>
<keyword evidence="3" id="KW-1185">Reference proteome</keyword>
<feature type="region of interest" description="Disordered" evidence="1">
    <location>
        <begin position="166"/>
        <end position="265"/>
    </location>
</feature>
<reference evidence="2" key="2">
    <citation type="submission" date="2024-10" db="UniProtKB">
        <authorList>
            <consortium name="EnsemblProtists"/>
        </authorList>
    </citation>
    <scope>IDENTIFICATION</scope>
</reference>
<feature type="region of interest" description="Disordered" evidence="1">
    <location>
        <begin position="1058"/>
        <end position="1095"/>
    </location>
</feature>
<protein>
    <recommendedName>
        <fullName evidence="4">Agenet domain-containing protein</fullName>
    </recommendedName>
</protein>
<reference evidence="3" key="1">
    <citation type="journal article" date="2013" name="Nature">
        <title>Pan genome of the phytoplankton Emiliania underpins its global distribution.</title>
        <authorList>
            <person name="Read B.A."/>
            <person name="Kegel J."/>
            <person name="Klute M.J."/>
            <person name="Kuo A."/>
            <person name="Lefebvre S.C."/>
            <person name="Maumus F."/>
            <person name="Mayer C."/>
            <person name="Miller J."/>
            <person name="Monier A."/>
            <person name="Salamov A."/>
            <person name="Young J."/>
            <person name="Aguilar M."/>
            <person name="Claverie J.M."/>
            <person name="Frickenhaus S."/>
            <person name="Gonzalez K."/>
            <person name="Herman E.K."/>
            <person name="Lin Y.C."/>
            <person name="Napier J."/>
            <person name="Ogata H."/>
            <person name="Sarno A.F."/>
            <person name="Shmutz J."/>
            <person name="Schroeder D."/>
            <person name="de Vargas C."/>
            <person name="Verret F."/>
            <person name="von Dassow P."/>
            <person name="Valentin K."/>
            <person name="Van de Peer Y."/>
            <person name="Wheeler G."/>
            <person name="Dacks J.B."/>
            <person name="Delwiche C.F."/>
            <person name="Dyhrman S.T."/>
            <person name="Glockner G."/>
            <person name="John U."/>
            <person name="Richards T."/>
            <person name="Worden A.Z."/>
            <person name="Zhang X."/>
            <person name="Grigoriev I.V."/>
            <person name="Allen A.E."/>
            <person name="Bidle K."/>
            <person name="Borodovsky M."/>
            <person name="Bowler C."/>
            <person name="Brownlee C."/>
            <person name="Cock J.M."/>
            <person name="Elias M."/>
            <person name="Gladyshev V.N."/>
            <person name="Groth M."/>
            <person name="Guda C."/>
            <person name="Hadaegh A."/>
            <person name="Iglesias-Rodriguez M.D."/>
            <person name="Jenkins J."/>
            <person name="Jones B.M."/>
            <person name="Lawson T."/>
            <person name="Leese F."/>
            <person name="Lindquist E."/>
            <person name="Lobanov A."/>
            <person name="Lomsadze A."/>
            <person name="Malik S.B."/>
            <person name="Marsh M.E."/>
            <person name="Mackinder L."/>
            <person name="Mock T."/>
            <person name="Mueller-Roeber B."/>
            <person name="Pagarete A."/>
            <person name="Parker M."/>
            <person name="Probert I."/>
            <person name="Quesneville H."/>
            <person name="Raines C."/>
            <person name="Rensing S.A."/>
            <person name="Riano-Pachon D.M."/>
            <person name="Richier S."/>
            <person name="Rokitta S."/>
            <person name="Shiraiwa Y."/>
            <person name="Soanes D.M."/>
            <person name="van der Giezen M."/>
            <person name="Wahlund T.M."/>
            <person name="Williams B."/>
            <person name="Wilson W."/>
            <person name="Wolfe G."/>
            <person name="Wurch L.L."/>
        </authorList>
    </citation>
    <scope>NUCLEOTIDE SEQUENCE</scope>
</reference>
<dbReference type="HOGENOM" id="CLU_287495_0_0_1"/>
<organism evidence="2 3">
    <name type="scientific">Emiliania huxleyi (strain CCMP1516)</name>
    <dbReference type="NCBI Taxonomy" id="280463"/>
    <lineage>
        <taxon>Eukaryota</taxon>
        <taxon>Haptista</taxon>
        <taxon>Haptophyta</taxon>
        <taxon>Prymnesiophyceae</taxon>
        <taxon>Isochrysidales</taxon>
        <taxon>Noelaerhabdaceae</taxon>
        <taxon>Emiliania</taxon>
    </lineage>
</organism>
<dbReference type="GeneID" id="17273540"/>
<accession>A0A0D3JWW0</accession>
<feature type="compositionally biased region" description="Low complexity" evidence="1">
    <location>
        <begin position="170"/>
        <end position="187"/>
    </location>
</feature>
<dbReference type="KEGG" id="ehx:EMIHUDRAFT_114427"/>
<feature type="region of interest" description="Disordered" evidence="1">
    <location>
        <begin position="1"/>
        <end position="48"/>
    </location>
</feature>
<feature type="compositionally biased region" description="Basic and acidic residues" evidence="1">
    <location>
        <begin position="8"/>
        <end position="35"/>
    </location>
</feature>
<dbReference type="eggNOG" id="ENOG502S1YT">
    <property type="taxonomic scope" value="Eukaryota"/>
</dbReference>